<feature type="domain" description="C2H2-type" evidence="9">
    <location>
        <begin position="888"/>
        <end position="915"/>
    </location>
</feature>
<evidence type="ECO:0000256" key="7">
    <source>
        <dbReference type="PROSITE-ProRule" id="PRU00042"/>
    </source>
</evidence>
<feature type="domain" description="C2H2-type" evidence="9">
    <location>
        <begin position="660"/>
        <end position="682"/>
    </location>
</feature>
<sequence>MRKKSLKAAKVRNPAYDRNQKLDNFAFTQPSEIICFICDETVMGKGVPLLMTYTPYSNTDLPTKIGQLMGDGFMVIVAVTDVLCKRCSSLINYLDKLECDSSKVRTALTEFLKIKYQLDDESDTEQRNVHGSDTIPPRGGNENQFGDGCEEDSEKFQCFGTKALVADENTDDLKYNFISQGIKTENLKLEDNSSISDVKIMVVDSEELHDECNEKYENSLTKGQYEMLEADNSYEYVEMVDGSVSAETIYECNACSFSTPVLDILLEHFQSHSEQDLHKCPECCQMFESQLEMECHSKQVHGASEMQYSEDTRELENDPDYYPTTQKMYECHICKYHHNNKKVFDVHMRKHSKYEKFQCKKCLKSFKHRMSLKKHMFLHKSFKCGFCTALFQSEISLEQHLKIHKQSSNKNCVRDESLSYVAPIVDVVGSSNEAAGGEKIIKTMDEDEVNENIKSVNKQMSNVDEDQVEVLLEQMHSEVQEEPFVKNNIVNKPNTCEQNTTLVMNEENLIDGSEINVSLVQPLATSVSDRVSAENENNSSVYIVESQVNYNFEDKKHEKEEETNCYNILNVLDNNCTFEDSGYIEADRDTKPNTTNSEKKHIDVEFKTSKTDLSNLSESDGSKTVSRKIYMCSLCGLKTTSEAHIKRHFKCHIALERKTYKCHICERVLTTRSNLKRHISLHERCSSGEVECNMCNEVLTDRLHLKHHMEVKHPESYQCSFCDRRFDSKRACREHELTHPALQCNICQKMFLTEGRLKSHKLFMHSETGQSATRSKVFKCHICHKILTTYHNLKRHLRNHEKCSGAVNCALCNEELTDKLHLRQHVEEKHPENHQCSFCHRVFGSRKSCKSHEMTHPERFVYKCESCDKVFLTEARMKRHQDVMHRDPHCRICGKEISNMLKLLDHERRHERHKVMFPCGQCPKIFRTPSGLKYHMSVHTGKYAVYCEICGKGLHSEVVLEEHKATHTKEVRYTCEKCGRTFSSNSTYRMHRLWHDNPLPYKCNICDRKFKHTSILAVHKRRAHTGERPYQCPHCSQTFSVSSTLNKHIILHTKEYPYRCKLCEKGFTTRTKIARHMAKVHNDFEMLNSKKKTCEYKMVLHPSEISGGPRQSEEEDAGFISVEQMLQDEKVGEQEEDETQTATLQVLDPAQAAIFTIFQQDLPSSDFSLNEFDTVPK</sequence>
<dbReference type="EMBL" id="JAZDUA010000150">
    <property type="protein sequence ID" value="KAK7866286.1"/>
    <property type="molecule type" value="Genomic_DNA"/>
</dbReference>
<evidence type="ECO:0000256" key="2">
    <source>
        <dbReference type="ARBA" id="ARBA00022723"/>
    </source>
</evidence>
<keyword evidence="2" id="KW-0479">Metal-binding</keyword>
<feature type="domain" description="C2H2-type" evidence="9">
    <location>
        <begin position="778"/>
        <end position="800"/>
    </location>
</feature>
<evidence type="ECO:0000256" key="1">
    <source>
        <dbReference type="ARBA" id="ARBA00004123"/>
    </source>
</evidence>
<dbReference type="InterPro" id="IPR050888">
    <property type="entry name" value="ZnF_C2H2-type_TF"/>
</dbReference>
<feature type="domain" description="C2H2-type" evidence="9">
    <location>
        <begin position="1030"/>
        <end position="1057"/>
    </location>
</feature>
<feature type="domain" description="C2H2-type" evidence="9">
    <location>
        <begin position="278"/>
        <end position="306"/>
    </location>
</feature>
<keyword evidence="6" id="KW-0539">Nucleus</keyword>
<feature type="domain" description="C2H2-type" evidence="9">
    <location>
        <begin position="357"/>
        <end position="384"/>
    </location>
</feature>
<dbReference type="AlphaFoldDB" id="A0AAN9VN03"/>
<dbReference type="InterPro" id="IPR036236">
    <property type="entry name" value="Znf_C2H2_sf"/>
</dbReference>
<dbReference type="PROSITE" id="PS50157">
    <property type="entry name" value="ZINC_FINGER_C2H2_2"/>
    <property type="match status" value="16"/>
</dbReference>
<feature type="domain" description="C2H2-type" evidence="9">
    <location>
        <begin position="945"/>
        <end position="972"/>
    </location>
</feature>
<reference evidence="10 11" key="1">
    <citation type="submission" date="2024-03" db="EMBL/GenBank/DDBJ databases">
        <title>The genome assembly and annotation of the cricket Gryllus longicercus Weissman &amp; Gray.</title>
        <authorList>
            <person name="Szrajer S."/>
            <person name="Gray D."/>
            <person name="Ylla G."/>
        </authorList>
    </citation>
    <scope>NUCLEOTIDE SEQUENCE [LARGE SCALE GENOMIC DNA]</scope>
    <source>
        <strain evidence="10">DAG 2021-001</strain>
        <tissue evidence="10">Whole body minus gut</tissue>
    </source>
</reference>
<feature type="domain" description="C2H2-type" evidence="9">
    <location>
        <begin position="917"/>
        <end position="944"/>
    </location>
</feature>
<feature type="domain" description="C2H2-type" evidence="9">
    <location>
        <begin position="1058"/>
        <end position="1086"/>
    </location>
</feature>
<feature type="domain" description="C2H2-type" evidence="9">
    <location>
        <begin position="630"/>
        <end position="657"/>
    </location>
</feature>
<accession>A0AAN9VN03</accession>
<feature type="region of interest" description="Disordered" evidence="8">
    <location>
        <begin position="123"/>
        <end position="142"/>
    </location>
</feature>
<feature type="domain" description="C2H2-type" evidence="9">
    <location>
        <begin position="973"/>
        <end position="1000"/>
    </location>
</feature>
<dbReference type="PROSITE" id="PS00028">
    <property type="entry name" value="ZINC_FINGER_C2H2_1"/>
    <property type="match status" value="16"/>
</dbReference>
<feature type="domain" description="C2H2-type" evidence="9">
    <location>
        <begin position="742"/>
        <end position="770"/>
    </location>
</feature>
<feature type="domain" description="C2H2-type" evidence="9">
    <location>
        <begin position="1001"/>
        <end position="1029"/>
    </location>
</feature>
<evidence type="ECO:0000256" key="8">
    <source>
        <dbReference type="SAM" id="MobiDB-lite"/>
    </source>
</evidence>
<feature type="domain" description="C2H2-type" evidence="9">
    <location>
        <begin position="862"/>
        <end position="885"/>
    </location>
</feature>
<comment type="caution">
    <text evidence="10">The sequence shown here is derived from an EMBL/GenBank/DDBJ whole genome shotgun (WGS) entry which is preliminary data.</text>
</comment>
<dbReference type="Gene3D" id="3.30.160.60">
    <property type="entry name" value="Classic Zinc Finger"/>
    <property type="match status" value="11"/>
</dbReference>
<dbReference type="SUPFAM" id="SSF57667">
    <property type="entry name" value="beta-beta-alpha zinc fingers"/>
    <property type="match status" value="9"/>
</dbReference>
<evidence type="ECO:0000256" key="5">
    <source>
        <dbReference type="ARBA" id="ARBA00022833"/>
    </source>
</evidence>
<dbReference type="Proteomes" id="UP001378592">
    <property type="component" value="Unassembled WGS sequence"/>
</dbReference>
<name>A0AAN9VN03_9ORTH</name>
<dbReference type="GO" id="GO:0008270">
    <property type="term" value="F:zinc ion binding"/>
    <property type="evidence" value="ECO:0007669"/>
    <property type="project" value="UniProtKB-KW"/>
</dbReference>
<dbReference type="FunFam" id="3.30.160.60:FF:000538">
    <property type="entry name" value="zinc finger protein 853"/>
    <property type="match status" value="1"/>
</dbReference>
<evidence type="ECO:0000313" key="11">
    <source>
        <dbReference type="Proteomes" id="UP001378592"/>
    </source>
</evidence>
<keyword evidence="3" id="KW-0677">Repeat</keyword>
<evidence type="ECO:0000256" key="4">
    <source>
        <dbReference type="ARBA" id="ARBA00022771"/>
    </source>
</evidence>
<feature type="domain" description="C2H2-type" evidence="9">
    <location>
        <begin position="382"/>
        <end position="409"/>
    </location>
</feature>
<proteinExistence type="predicted"/>
<comment type="subcellular location">
    <subcellularLocation>
        <location evidence="1">Nucleus</location>
    </subcellularLocation>
</comment>
<feature type="domain" description="C2H2-type" evidence="9">
    <location>
        <begin position="717"/>
        <end position="739"/>
    </location>
</feature>
<dbReference type="GO" id="GO:0005634">
    <property type="term" value="C:nucleus"/>
    <property type="evidence" value="ECO:0007669"/>
    <property type="project" value="UniProtKB-SubCell"/>
</dbReference>
<evidence type="ECO:0000313" key="10">
    <source>
        <dbReference type="EMBL" id="KAK7866286.1"/>
    </source>
</evidence>
<keyword evidence="4 7" id="KW-0863">Zinc-finger</keyword>
<dbReference type="Pfam" id="PF00096">
    <property type="entry name" value="zf-C2H2"/>
    <property type="match status" value="6"/>
</dbReference>
<gene>
    <name evidence="10" type="ORF">R5R35_007117</name>
</gene>
<evidence type="ECO:0000256" key="6">
    <source>
        <dbReference type="ARBA" id="ARBA00023242"/>
    </source>
</evidence>
<dbReference type="SMART" id="SM00355">
    <property type="entry name" value="ZnF_C2H2"/>
    <property type="match status" value="21"/>
</dbReference>
<organism evidence="10 11">
    <name type="scientific">Gryllus longicercus</name>
    <dbReference type="NCBI Taxonomy" id="2509291"/>
    <lineage>
        <taxon>Eukaryota</taxon>
        <taxon>Metazoa</taxon>
        <taxon>Ecdysozoa</taxon>
        <taxon>Arthropoda</taxon>
        <taxon>Hexapoda</taxon>
        <taxon>Insecta</taxon>
        <taxon>Pterygota</taxon>
        <taxon>Neoptera</taxon>
        <taxon>Polyneoptera</taxon>
        <taxon>Orthoptera</taxon>
        <taxon>Ensifera</taxon>
        <taxon>Gryllidea</taxon>
        <taxon>Grylloidea</taxon>
        <taxon>Gryllidae</taxon>
        <taxon>Gryllinae</taxon>
        <taxon>Gryllus</taxon>
    </lineage>
</organism>
<protein>
    <recommendedName>
        <fullName evidence="9">C2H2-type domain-containing protein</fullName>
    </recommendedName>
</protein>
<dbReference type="InterPro" id="IPR013087">
    <property type="entry name" value="Znf_C2H2_type"/>
</dbReference>
<dbReference type="PANTHER" id="PTHR24406">
    <property type="entry name" value="TRANSCRIPTIONAL REPRESSOR CTCFL-RELATED"/>
    <property type="match status" value="1"/>
</dbReference>
<keyword evidence="11" id="KW-1185">Reference proteome</keyword>
<keyword evidence="5" id="KW-0862">Zinc</keyword>
<evidence type="ECO:0000259" key="9">
    <source>
        <dbReference type="PROSITE" id="PS50157"/>
    </source>
</evidence>
<evidence type="ECO:0000256" key="3">
    <source>
        <dbReference type="ARBA" id="ARBA00022737"/>
    </source>
</evidence>